<proteinExistence type="predicted"/>
<evidence type="ECO:0000313" key="1">
    <source>
        <dbReference type="EMBL" id="KAF2014592.1"/>
    </source>
</evidence>
<keyword evidence="2" id="KW-1185">Reference proteome</keyword>
<dbReference type="AlphaFoldDB" id="A0A6A5XN84"/>
<dbReference type="Proteomes" id="UP000799778">
    <property type="component" value="Unassembled WGS sequence"/>
</dbReference>
<protein>
    <submittedName>
        <fullName evidence="1">Uncharacterized protein</fullName>
    </submittedName>
</protein>
<evidence type="ECO:0000313" key="2">
    <source>
        <dbReference type="Proteomes" id="UP000799778"/>
    </source>
</evidence>
<accession>A0A6A5XN84</accession>
<gene>
    <name evidence="1" type="ORF">BU24DRAFT_423500</name>
</gene>
<dbReference type="GeneID" id="54285666"/>
<dbReference type="RefSeq" id="XP_033382931.1">
    <property type="nucleotide sequence ID" value="XM_033528269.1"/>
</dbReference>
<reference evidence="1" key="1">
    <citation type="journal article" date="2020" name="Stud. Mycol.">
        <title>101 Dothideomycetes genomes: a test case for predicting lifestyles and emergence of pathogens.</title>
        <authorList>
            <person name="Haridas S."/>
            <person name="Albert R."/>
            <person name="Binder M."/>
            <person name="Bloem J."/>
            <person name="Labutti K."/>
            <person name="Salamov A."/>
            <person name="Andreopoulos B."/>
            <person name="Baker S."/>
            <person name="Barry K."/>
            <person name="Bills G."/>
            <person name="Bluhm B."/>
            <person name="Cannon C."/>
            <person name="Castanera R."/>
            <person name="Culley D."/>
            <person name="Daum C."/>
            <person name="Ezra D."/>
            <person name="Gonzalez J."/>
            <person name="Henrissat B."/>
            <person name="Kuo A."/>
            <person name="Liang C."/>
            <person name="Lipzen A."/>
            <person name="Lutzoni F."/>
            <person name="Magnuson J."/>
            <person name="Mondo S."/>
            <person name="Nolan M."/>
            <person name="Ohm R."/>
            <person name="Pangilinan J."/>
            <person name="Park H.-J."/>
            <person name="Ramirez L."/>
            <person name="Alfaro M."/>
            <person name="Sun H."/>
            <person name="Tritt A."/>
            <person name="Yoshinaga Y."/>
            <person name="Zwiers L.-H."/>
            <person name="Turgeon B."/>
            <person name="Goodwin S."/>
            <person name="Spatafora J."/>
            <person name="Crous P."/>
            <person name="Grigoriev I."/>
        </authorList>
    </citation>
    <scope>NUCLEOTIDE SEQUENCE</scope>
    <source>
        <strain evidence="1">CBS 175.79</strain>
    </source>
</reference>
<sequence length="150" mass="16045">MDLTWGLGTWELGLERPAGQVSFKTILPYLTLPFDALGGWDRWEAAQHYKAKPVPDSMAMRAGRELGVFSSGLGRDSLGVGINPERGQDGKAASSNCASVLCMLVVLKGEEEHLEGLGSVAMFDGAALISGAGEQEKKRRRRAITEDAPG</sequence>
<name>A0A6A5XN84_9PLEO</name>
<organism evidence="1 2">
    <name type="scientific">Aaosphaeria arxii CBS 175.79</name>
    <dbReference type="NCBI Taxonomy" id="1450172"/>
    <lineage>
        <taxon>Eukaryota</taxon>
        <taxon>Fungi</taxon>
        <taxon>Dikarya</taxon>
        <taxon>Ascomycota</taxon>
        <taxon>Pezizomycotina</taxon>
        <taxon>Dothideomycetes</taxon>
        <taxon>Pleosporomycetidae</taxon>
        <taxon>Pleosporales</taxon>
        <taxon>Pleosporales incertae sedis</taxon>
        <taxon>Aaosphaeria</taxon>
    </lineage>
</organism>
<dbReference type="EMBL" id="ML978070">
    <property type="protein sequence ID" value="KAF2014592.1"/>
    <property type="molecule type" value="Genomic_DNA"/>
</dbReference>